<reference evidence="2 3" key="2">
    <citation type="submission" date="2018-12" db="EMBL/GenBank/DDBJ databases">
        <title>Genomic insights into the evolutionary origins and pathogenicity of five Vibrio parahaemolyticus strains isolated from the shrimp with acute hepatopancreatic necrosis disease (AHPND).</title>
        <authorList>
            <person name="Yang Q."/>
            <person name="Dong X."/>
            <person name="Xie G."/>
            <person name="Fu S."/>
            <person name="Zou P."/>
            <person name="Sun J."/>
            <person name="Wang Y."/>
            <person name="Huang J."/>
        </authorList>
    </citation>
    <scope>NUCLEOTIDE SEQUENCE [LARGE SCALE GENOMIC DNA]</scope>
    <source>
        <strain evidence="2 3">20160303005-1</strain>
    </source>
</reference>
<reference evidence="1" key="3">
    <citation type="submission" date="2019-12" db="EMBL/GenBank/DDBJ databases">
        <authorList>
            <consortium name="NCBI Pathogen Detection Project"/>
        </authorList>
    </citation>
    <scope>NUCLEOTIDE SEQUENCE</scope>
    <source>
        <strain evidence="1">1930</strain>
    </source>
</reference>
<protein>
    <submittedName>
        <fullName evidence="1">Uncharacterized protein</fullName>
    </submittedName>
</protein>
<reference evidence="1" key="1">
    <citation type="journal article" date="2018" name="Genome Biol.">
        <title>SKESA: strategic k-mer extension for scrupulous assemblies.</title>
        <authorList>
            <person name="Souvorov A."/>
            <person name="Agarwala R."/>
            <person name="Lipman D.J."/>
        </authorList>
    </citation>
    <scope>NUCLEOTIDE SEQUENCE</scope>
    <source>
        <strain evidence="1">1930</strain>
    </source>
</reference>
<accession>A0A2R9VIW7</accession>
<dbReference type="AlphaFoldDB" id="A0A2R9VIW7"/>
<evidence type="ECO:0000313" key="3">
    <source>
        <dbReference type="Proteomes" id="UP000464718"/>
    </source>
</evidence>
<proteinExistence type="predicted"/>
<dbReference type="Proteomes" id="UP000856022">
    <property type="component" value="Unassembled WGS sequence"/>
</dbReference>
<evidence type="ECO:0000313" key="2">
    <source>
        <dbReference type="EMBL" id="QHH12277.1"/>
    </source>
</evidence>
<dbReference type="EMBL" id="CP034299">
    <property type="protein sequence ID" value="QHH12277.1"/>
    <property type="molecule type" value="Genomic_DNA"/>
</dbReference>
<dbReference type="EMBL" id="DACQKT010000002">
    <property type="protein sequence ID" value="HAS6676248.1"/>
    <property type="molecule type" value="Genomic_DNA"/>
</dbReference>
<name>A0A2R9VIW7_VIBPH</name>
<dbReference type="Proteomes" id="UP000464718">
    <property type="component" value="Chromosome ii"/>
</dbReference>
<sequence>MLKKQSVNSLYNLDKRAKMDVDKLDEHQLFQI</sequence>
<evidence type="ECO:0000313" key="1">
    <source>
        <dbReference type="EMBL" id="HAS6676248.1"/>
    </source>
</evidence>
<organism evidence="1">
    <name type="scientific">Vibrio parahaemolyticus</name>
    <dbReference type="NCBI Taxonomy" id="670"/>
    <lineage>
        <taxon>Bacteria</taxon>
        <taxon>Pseudomonadati</taxon>
        <taxon>Pseudomonadota</taxon>
        <taxon>Gammaproteobacteria</taxon>
        <taxon>Vibrionales</taxon>
        <taxon>Vibrionaceae</taxon>
        <taxon>Vibrio</taxon>
    </lineage>
</organism>
<gene>
    <name evidence="2" type="ORF">EHC69_23660</name>
    <name evidence="1" type="ORF">I7278_05420</name>
</gene>